<sequence>MKENVPPEISEIECINEASWSTPKPNVCNGIWNPLLSPP</sequence>
<dbReference type="EMBL" id="GGEC01058435">
    <property type="protein sequence ID" value="MBX38919.1"/>
    <property type="molecule type" value="Transcribed_RNA"/>
</dbReference>
<proteinExistence type="predicted"/>
<name>A0A2P2N8V3_RHIMU</name>
<protein>
    <submittedName>
        <fullName evidence="1">Uncharacterized protein</fullName>
    </submittedName>
</protein>
<evidence type="ECO:0000313" key="1">
    <source>
        <dbReference type="EMBL" id="MBX38919.1"/>
    </source>
</evidence>
<dbReference type="AlphaFoldDB" id="A0A2P2N8V3"/>
<organism evidence="1">
    <name type="scientific">Rhizophora mucronata</name>
    <name type="common">Asiatic mangrove</name>
    <dbReference type="NCBI Taxonomy" id="61149"/>
    <lineage>
        <taxon>Eukaryota</taxon>
        <taxon>Viridiplantae</taxon>
        <taxon>Streptophyta</taxon>
        <taxon>Embryophyta</taxon>
        <taxon>Tracheophyta</taxon>
        <taxon>Spermatophyta</taxon>
        <taxon>Magnoliopsida</taxon>
        <taxon>eudicotyledons</taxon>
        <taxon>Gunneridae</taxon>
        <taxon>Pentapetalae</taxon>
        <taxon>rosids</taxon>
        <taxon>fabids</taxon>
        <taxon>Malpighiales</taxon>
        <taxon>Rhizophoraceae</taxon>
        <taxon>Rhizophora</taxon>
    </lineage>
</organism>
<reference evidence="1" key="1">
    <citation type="submission" date="2018-02" db="EMBL/GenBank/DDBJ databases">
        <title>Rhizophora mucronata_Transcriptome.</title>
        <authorList>
            <person name="Meera S.P."/>
            <person name="Sreeshan A."/>
            <person name="Augustine A."/>
        </authorList>
    </citation>
    <scope>NUCLEOTIDE SEQUENCE</scope>
    <source>
        <tissue evidence="1">Leaf</tissue>
    </source>
</reference>
<accession>A0A2P2N8V3</accession>